<evidence type="ECO:0000259" key="2">
    <source>
        <dbReference type="PROSITE" id="PS50076"/>
    </source>
</evidence>
<dbReference type="PRINTS" id="PR00625">
    <property type="entry name" value="JDOMAIN"/>
</dbReference>
<dbReference type="CDD" id="cd06257">
    <property type="entry name" value="DnaJ"/>
    <property type="match status" value="1"/>
</dbReference>
<dbReference type="EMBL" id="JAHDYR010000017">
    <property type="protein sequence ID" value="KAG9394096.1"/>
    <property type="molecule type" value="Genomic_DNA"/>
</dbReference>
<reference evidence="3" key="1">
    <citation type="submission" date="2021-05" db="EMBL/GenBank/DDBJ databases">
        <title>A free-living protist that lacks canonical eukaryotic 1 DNA replication and segregation systems.</title>
        <authorList>
            <person name="Salas-Leiva D.E."/>
            <person name="Tromer E.C."/>
            <person name="Curtis B.A."/>
            <person name="Jerlstrom-Hultqvist J."/>
            <person name="Kolisko M."/>
            <person name="Yi Z."/>
            <person name="Salas-Leiva J.S."/>
            <person name="Gallot-Lavallee L."/>
            <person name="Kops G.J.P.L."/>
            <person name="Archibald J.M."/>
            <person name="Simpson A.G.B."/>
            <person name="Roger A.J."/>
        </authorList>
    </citation>
    <scope>NUCLEOTIDE SEQUENCE</scope>
    <source>
        <strain evidence="3">BICM</strain>
    </source>
</reference>
<proteinExistence type="predicted"/>
<gene>
    <name evidence="3" type="ORF">J8273_4459</name>
</gene>
<dbReference type="PROSITE" id="PS50076">
    <property type="entry name" value="DNAJ_2"/>
    <property type="match status" value="1"/>
</dbReference>
<accession>A0A8J6ATE1</accession>
<evidence type="ECO:0000313" key="4">
    <source>
        <dbReference type="Proteomes" id="UP000717585"/>
    </source>
</evidence>
<dbReference type="PANTHER" id="PTHR44157:SF1">
    <property type="entry name" value="DNAJ HOMOLOG SUBFAMILY C MEMBER 11"/>
    <property type="match status" value="1"/>
</dbReference>
<protein>
    <recommendedName>
        <fullName evidence="2">J domain-containing protein</fullName>
    </recommendedName>
</protein>
<name>A0A8J6ATE1_9EUKA</name>
<dbReference type="PANTHER" id="PTHR44157">
    <property type="entry name" value="DNAJ HOMOLOG SUBFAMILY C MEMBER 11"/>
    <property type="match status" value="1"/>
</dbReference>
<sequence length="459" mass="50054">MSESLYTVLGVDPSVDQRQLRLAYFKLARKHDPDRKSSDEREEATKLSAKLNEAYKVLSDPLRRAIYDEFGAGVINSAQCISQVLHNPPPSTLLPASRGTDSILSLFRRPKVSFGLAAKNLTPLPIAPALATSATWGKITLDAHGYLQSPSAGLSVSAEGRFARAEAGVTVTSRPTSFLGAYLKYAVELLPNHTVGAHAAIGPDVAVGTSYQGQTGNTVIRLLTKASAAGMSFMVDMTHNGSVFMVPVVFARRPTLKSAALFFTAAVLSAVSAKLYAVYNPFDYLENLDRRRRYNQAITRIKARGMDSLDQTKAAAEREVKMMSHKEGHRINWPSRRQALISVGWLVVTRAVYGPRGRRGPSHGRLLDGMDGDEYAEVSIQLQSHVSEVRLSKSSKQSSPCLFLTGGTTKATLPGFYDPCFGVEKGLYIEYSFKGALHAVYYSDHDKVELPMAAHKVKG</sequence>
<dbReference type="Pfam" id="PF11875">
    <property type="entry name" value="DnaJ-like_C11_C"/>
    <property type="match status" value="1"/>
</dbReference>
<evidence type="ECO:0000313" key="3">
    <source>
        <dbReference type="EMBL" id="KAG9394096.1"/>
    </source>
</evidence>
<dbReference type="GO" id="GO:0005739">
    <property type="term" value="C:mitochondrion"/>
    <property type="evidence" value="ECO:0007669"/>
    <property type="project" value="GOC"/>
</dbReference>
<organism evidence="3 4">
    <name type="scientific">Carpediemonas membranifera</name>
    <dbReference type="NCBI Taxonomy" id="201153"/>
    <lineage>
        <taxon>Eukaryota</taxon>
        <taxon>Metamonada</taxon>
        <taxon>Carpediemonas-like organisms</taxon>
        <taxon>Carpediemonas</taxon>
    </lineage>
</organism>
<dbReference type="InterPro" id="IPR001623">
    <property type="entry name" value="DnaJ_domain"/>
</dbReference>
<feature type="domain" description="J" evidence="2">
    <location>
        <begin position="4"/>
        <end position="71"/>
    </location>
</feature>
<dbReference type="InterPro" id="IPR036869">
    <property type="entry name" value="J_dom_sf"/>
</dbReference>
<keyword evidence="1" id="KW-0143">Chaperone</keyword>
<dbReference type="GO" id="GO:0042407">
    <property type="term" value="P:cristae formation"/>
    <property type="evidence" value="ECO:0007669"/>
    <property type="project" value="TreeGrafter"/>
</dbReference>
<dbReference type="Pfam" id="PF00226">
    <property type="entry name" value="DnaJ"/>
    <property type="match status" value="1"/>
</dbReference>
<evidence type="ECO:0000256" key="1">
    <source>
        <dbReference type="ARBA" id="ARBA00023186"/>
    </source>
</evidence>
<dbReference type="InterPro" id="IPR052243">
    <property type="entry name" value="Mito_inner_membrane_organizer"/>
</dbReference>
<dbReference type="Proteomes" id="UP000717585">
    <property type="component" value="Unassembled WGS sequence"/>
</dbReference>
<dbReference type="SUPFAM" id="SSF46565">
    <property type="entry name" value="Chaperone J-domain"/>
    <property type="match status" value="1"/>
</dbReference>
<dbReference type="Gene3D" id="1.10.287.110">
    <property type="entry name" value="DnaJ domain"/>
    <property type="match status" value="1"/>
</dbReference>
<dbReference type="SMART" id="SM00271">
    <property type="entry name" value="DnaJ"/>
    <property type="match status" value="1"/>
</dbReference>
<keyword evidence="4" id="KW-1185">Reference proteome</keyword>
<dbReference type="AlphaFoldDB" id="A0A8J6ATE1"/>
<dbReference type="InterPro" id="IPR024586">
    <property type="entry name" value="DnaJ-like_C11_C"/>
</dbReference>
<dbReference type="OrthoDB" id="445556at2759"/>
<comment type="caution">
    <text evidence="3">The sequence shown here is derived from an EMBL/GenBank/DDBJ whole genome shotgun (WGS) entry which is preliminary data.</text>
</comment>